<dbReference type="Pfam" id="PF23767">
    <property type="entry name" value="TscA"/>
    <property type="match status" value="1"/>
</dbReference>
<dbReference type="InterPro" id="IPR055590">
    <property type="entry name" value="TscA"/>
</dbReference>
<evidence type="ECO:0000313" key="2">
    <source>
        <dbReference type="Proteomes" id="UP000501122"/>
    </source>
</evidence>
<proteinExistence type="predicted"/>
<dbReference type="RefSeq" id="WP_101143633.1">
    <property type="nucleotide sequence ID" value="NZ_CP047363.1"/>
</dbReference>
<protein>
    <recommendedName>
        <fullName evidence="3">Pathogenicity island protein</fullName>
    </recommendedName>
</protein>
<accession>A0AAE7C003</accession>
<organism evidence="1 2">
    <name type="scientific">Macrococcoides canis</name>
    <dbReference type="NCBI Taxonomy" id="1855823"/>
    <lineage>
        <taxon>Bacteria</taxon>
        <taxon>Bacillati</taxon>
        <taxon>Bacillota</taxon>
        <taxon>Bacilli</taxon>
        <taxon>Bacillales</taxon>
        <taxon>Staphylococcaceae</taxon>
        <taxon>Macrococcoides</taxon>
    </lineage>
</organism>
<name>A0AAE7C003_9STAP</name>
<dbReference type="AlphaFoldDB" id="A0AAE7C003"/>
<evidence type="ECO:0000313" key="1">
    <source>
        <dbReference type="EMBL" id="QIH78130.1"/>
    </source>
</evidence>
<sequence>MNDVQIEVLKDIVSTLTAVKDNEEERYKHVINNGQGEHILIVNREQHLESMIDWAIDVIEQNFDVVGE</sequence>
<dbReference type="Proteomes" id="UP000501122">
    <property type="component" value="Chromosome"/>
</dbReference>
<reference evidence="1" key="1">
    <citation type="journal article" date="2020" name="Antimicrob. Agents Chemother.">
        <title>The novel macrolide resistance genes mef(D), msr(F) and msr(H) are present on resistance islands in Macrococcus canis, Macrococcus caseolyticus and Staphylococcus aureus.</title>
        <authorList>
            <person name="Schwendener S."/>
            <person name="Dona V."/>
            <person name="Perreten V."/>
        </authorList>
    </citation>
    <scope>NUCLEOTIDE SEQUENCE</scope>
    <source>
        <strain evidence="1">Epi0076A</strain>
    </source>
</reference>
<gene>
    <name evidence="1" type="ORF">GTN30_05555</name>
</gene>
<dbReference type="EMBL" id="CP047363">
    <property type="protein sequence ID" value="QIH78130.1"/>
    <property type="molecule type" value="Genomic_DNA"/>
</dbReference>
<evidence type="ECO:0008006" key="3">
    <source>
        <dbReference type="Google" id="ProtNLM"/>
    </source>
</evidence>